<dbReference type="EMBL" id="JBHSAY010000015">
    <property type="protein sequence ID" value="MFC4133876.1"/>
    <property type="molecule type" value="Genomic_DNA"/>
</dbReference>
<protein>
    <submittedName>
        <fullName evidence="3">DUF6766 family protein</fullName>
    </submittedName>
</protein>
<sequence length="223" mass="24728">MVRRWLFSHSLSIVMLGAFAVFVTGQAIAGWHVRNEELVQAGVAADSFRSYLGSGHFGEALLENWESEFLQMGAYVLLTAYLVQRGSPESKSLDGKDRPGDDPANATEDSPSWSHRRGWRHLVYRNSLALVLLAFFVLSFVGHLIAGTAAYNEEQKLQTGAPAIGVWQFARTADFWFQSMQNWQSEFFSVGALVLLSIVLRQHGSPQSKPVTAAHDQTGDEPE</sequence>
<dbReference type="RefSeq" id="WP_253761924.1">
    <property type="nucleotide sequence ID" value="NZ_JAMZDZ010000001.1"/>
</dbReference>
<evidence type="ECO:0000313" key="3">
    <source>
        <dbReference type="EMBL" id="MFC4133876.1"/>
    </source>
</evidence>
<gene>
    <name evidence="3" type="ORF">ACFOZ4_24955</name>
</gene>
<keyword evidence="2" id="KW-0472">Membrane</keyword>
<feature type="transmembrane region" description="Helical" evidence="2">
    <location>
        <begin position="122"/>
        <end position="146"/>
    </location>
</feature>
<keyword evidence="4" id="KW-1185">Reference proteome</keyword>
<accession>A0ABV8LS94</accession>
<comment type="caution">
    <text evidence="3">The sequence shown here is derived from an EMBL/GenBank/DDBJ whole genome shotgun (WGS) entry which is preliminary data.</text>
</comment>
<feature type="transmembrane region" description="Helical" evidence="2">
    <location>
        <begin position="6"/>
        <end position="25"/>
    </location>
</feature>
<evidence type="ECO:0000256" key="2">
    <source>
        <dbReference type="SAM" id="Phobius"/>
    </source>
</evidence>
<feature type="region of interest" description="Disordered" evidence="1">
    <location>
        <begin position="88"/>
        <end position="114"/>
    </location>
</feature>
<dbReference type="InterPro" id="IPR046657">
    <property type="entry name" value="DUF6766"/>
</dbReference>
<evidence type="ECO:0000256" key="1">
    <source>
        <dbReference type="SAM" id="MobiDB-lite"/>
    </source>
</evidence>
<keyword evidence="2" id="KW-1133">Transmembrane helix</keyword>
<dbReference type="Pfam" id="PF20554">
    <property type="entry name" value="DUF6766"/>
    <property type="match status" value="1"/>
</dbReference>
<name>A0ABV8LS94_9ACTN</name>
<evidence type="ECO:0000313" key="4">
    <source>
        <dbReference type="Proteomes" id="UP001595816"/>
    </source>
</evidence>
<proteinExistence type="predicted"/>
<keyword evidence="2" id="KW-0812">Transmembrane</keyword>
<feature type="compositionally biased region" description="Basic and acidic residues" evidence="1">
    <location>
        <begin position="91"/>
        <end position="101"/>
    </location>
</feature>
<organism evidence="3 4">
    <name type="scientific">Hamadaea flava</name>
    <dbReference type="NCBI Taxonomy" id="1742688"/>
    <lineage>
        <taxon>Bacteria</taxon>
        <taxon>Bacillati</taxon>
        <taxon>Actinomycetota</taxon>
        <taxon>Actinomycetes</taxon>
        <taxon>Micromonosporales</taxon>
        <taxon>Micromonosporaceae</taxon>
        <taxon>Hamadaea</taxon>
    </lineage>
</organism>
<reference evidence="4" key="1">
    <citation type="journal article" date="2019" name="Int. J. Syst. Evol. Microbiol.">
        <title>The Global Catalogue of Microorganisms (GCM) 10K type strain sequencing project: providing services to taxonomists for standard genome sequencing and annotation.</title>
        <authorList>
            <consortium name="The Broad Institute Genomics Platform"/>
            <consortium name="The Broad Institute Genome Sequencing Center for Infectious Disease"/>
            <person name="Wu L."/>
            <person name="Ma J."/>
        </authorList>
    </citation>
    <scope>NUCLEOTIDE SEQUENCE [LARGE SCALE GENOMIC DNA]</scope>
    <source>
        <strain evidence="4">CGMCC 4.7289</strain>
    </source>
</reference>
<dbReference type="Proteomes" id="UP001595816">
    <property type="component" value="Unassembled WGS sequence"/>
</dbReference>